<dbReference type="EMBL" id="ML208281">
    <property type="protein sequence ID" value="TFK72816.1"/>
    <property type="molecule type" value="Genomic_DNA"/>
</dbReference>
<evidence type="ECO:0000313" key="1">
    <source>
        <dbReference type="EMBL" id="TFK72816.1"/>
    </source>
</evidence>
<protein>
    <submittedName>
        <fullName evidence="1">Uncharacterized protein</fullName>
    </submittedName>
</protein>
<feature type="non-terminal residue" evidence="1">
    <location>
        <position position="1004"/>
    </location>
</feature>
<evidence type="ECO:0000313" key="2">
    <source>
        <dbReference type="Proteomes" id="UP000308600"/>
    </source>
</evidence>
<sequence>PPWPYGRMTIYRLMQWSNNGRLMKSDQQIDTLVKEVICQPDFDKNDLLGFSVRRAKKQLDDALEAHSASQKFKSTSISISIPSGDRKIAAAPFTVPGFLSQNLSSLIKQAFSSSNKLSPFLHLTPYKLFHNLPHHSYAERVHGEVYTSKVFLDEYDNVRHHSPVPPLDPHCRREKTVAALMFSSDATQLTNFGDSQAWPIYTMFGNHSKYLRGQPETGAIHHLAYIPKLPDSLNDFGACQHTKWHTHKEKLWTHCKRELVHEVWKQILDEEFLHYYKYGMVVRCSDGVERRVYPRILIYSADYPEKVILLTMRDKGLCPCPRCLIQTKDLDGLGLVKDIKIRSTRTRIFSKDDVVLARKMIYEQGYSIKGEAVNNILKDRSDVPVLNAFFEKLNPITSFTPSSMAVVDIMHEFELGVWKTLFIHLMRLLRAVGPGETQTNELNFRYRLVPTFGNGTIRVFPQNASDMKRRAARDYEDLLQCAIPVFQGLLPSDEDDRLLLKLLYKVAEWHALAKLRMHTETSLSSLQKVTSELGQLIRKFRNQTASYNAKELPAEVEARKKKKSATSVDDGTKRKAAASGGDDKPKIKTLNLLTPKFHSLGDYVQQIETFGTTDSYSTQLGEMTHKFLKRTYQRTNKKGAMKQIASQYIRGAALDSSQPSSENPNQADEDTLPELYPGSHHHIPHLQKRSVNIAAFIMENQHDPALKEHLLGRLLEKLWDGDTYPGFTHEDLQTLEILKNTLYLQQTMVVHYTSYDIQAKYDTVRVGSHSDIMLQPSHGDSSLFLYARVLGIYSVDVRHTGPLSKDETKVHQMQFLWVRWFGIQPGYTSRGKNMKLPMIGFLPITDPYPFGFLDPIYVIRTTHLIPAFAYGKTKALLPGSSIARNSGEDQDWENYYVNIFVDRDMYMRYTGGGVGHLGLSYLDKMDVDEPTIAEETNGKEKEQIEDYPMGDAEENLDEVTKGDKQMDTEKGGEDKDVDVDEEEGEDTDEFENNDGDDDDDDDDG</sequence>
<feature type="non-terminal residue" evidence="1">
    <location>
        <position position="1"/>
    </location>
</feature>
<gene>
    <name evidence="1" type="ORF">BDN72DRAFT_742067</name>
</gene>
<keyword evidence="2" id="KW-1185">Reference proteome</keyword>
<proteinExistence type="predicted"/>
<dbReference type="Proteomes" id="UP000308600">
    <property type="component" value="Unassembled WGS sequence"/>
</dbReference>
<accession>A0ACD3B4T8</accession>
<name>A0ACD3B4T8_9AGAR</name>
<organism evidence="1 2">
    <name type="scientific">Pluteus cervinus</name>
    <dbReference type="NCBI Taxonomy" id="181527"/>
    <lineage>
        <taxon>Eukaryota</taxon>
        <taxon>Fungi</taxon>
        <taxon>Dikarya</taxon>
        <taxon>Basidiomycota</taxon>
        <taxon>Agaricomycotina</taxon>
        <taxon>Agaricomycetes</taxon>
        <taxon>Agaricomycetidae</taxon>
        <taxon>Agaricales</taxon>
        <taxon>Pluteineae</taxon>
        <taxon>Pluteaceae</taxon>
        <taxon>Pluteus</taxon>
    </lineage>
</organism>
<reference evidence="1 2" key="1">
    <citation type="journal article" date="2019" name="Nat. Ecol. Evol.">
        <title>Megaphylogeny resolves global patterns of mushroom evolution.</title>
        <authorList>
            <person name="Varga T."/>
            <person name="Krizsan K."/>
            <person name="Foldi C."/>
            <person name="Dima B."/>
            <person name="Sanchez-Garcia M."/>
            <person name="Sanchez-Ramirez S."/>
            <person name="Szollosi G.J."/>
            <person name="Szarkandi J.G."/>
            <person name="Papp V."/>
            <person name="Albert L."/>
            <person name="Andreopoulos W."/>
            <person name="Angelini C."/>
            <person name="Antonin V."/>
            <person name="Barry K.W."/>
            <person name="Bougher N.L."/>
            <person name="Buchanan P."/>
            <person name="Buyck B."/>
            <person name="Bense V."/>
            <person name="Catcheside P."/>
            <person name="Chovatia M."/>
            <person name="Cooper J."/>
            <person name="Damon W."/>
            <person name="Desjardin D."/>
            <person name="Finy P."/>
            <person name="Geml J."/>
            <person name="Haridas S."/>
            <person name="Hughes K."/>
            <person name="Justo A."/>
            <person name="Karasinski D."/>
            <person name="Kautmanova I."/>
            <person name="Kiss B."/>
            <person name="Kocsube S."/>
            <person name="Kotiranta H."/>
            <person name="LaButti K.M."/>
            <person name="Lechner B.E."/>
            <person name="Liimatainen K."/>
            <person name="Lipzen A."/>
            <person name="Lukacs Z."/>
            <person name="Mihaltcheva S."/>
            <person name="Morgado L.N."/>
            <person name="Niskanen T."/>
            <person name="Noordeloos M.E."/>
            <person name="Ohm R.A."/>
            <person name="Ortiz-Santana B."/>
            <person name="Ovrebo C."/>
            <person name="Racz N."/>
            <person name="Riley R."/>
            <person name="Savchenko A."/>
            <person name="Shiryaev A."/>
            <person name="Soop K."/>
            <person name="Spirin V."/>
            <person name="Szebenyi C."/>
            <person name="Tomsovsky M."/>
            <person name="Tulloss R.E."/>
            <person name="Uehling J."/>
            <person name="Grigoriev I.V."/>
            <person name="Vagvolgyi C."/>
            <person name="Papp T."/>
            <person name="Martin F.M."/>
            <person name="Miettinen O."/>
            <person name="Hibbett D.S."/>
            <person name="Nagy L.G."/>
        </authorList>
    </citation>
    <scope>NUCLEOTIDE SEQUENCE [LARGE SCALE GENOMIC DNA]</scope>
    <source>
        <strain evidence="1 2">NL-1719</strain>
    </source>
</reference>